<accession>A0ABR0CWH1</accession>
<dbReference type="PANTHER" id="PTHR47293">
    <property type="entry name" value="JACALIN-RELATED LECTIN 3"/>
    <property type="match status" value="1"/>
</dbReference>
<dbReference type="Gene3D" id="2.100.10.30">
    <property type="entry name" value="Jacalin-like lectin domain"/>
    <property type="match status" value="3"/>
</dbReference>
<dbReference type="InterPro" id="IPR001229">
    <property type="entry name" value="Jacalin-like_lectin_dom"/>
</dbReference>
<organism evidence="4 5">
    <name type="scientific">Penstemon davidsonii</name>
    <dbReference type="NCBI Taxonomy" id="160366"/>
    <lineage>
        <taxon>Eukaryota</taxon>
        <taxon>Viridiplantae</taxon>
        <taxon>Streptophyta</taxon>
        <taxon>Embryophyta</taxon>
        <taxon>Tracheophyta</taxon>
        <taxon>Spermatophyta</taxon>
        <taxon>Magnoliopsida</taxon>
        <taxon>eudicotyledons</taxon>
        <taxon>Gunneridae</taxon>
        <taxon>Pentapetalae</taxon>
        <taxon>asterids</taxon>
        <taxon>lamiids</taxon>
        <taxon>Lamiales</taxon>
        <taxon>Plantaginaceae</taxon>
        <taxon>Cheloneae</taxon>
        <taxon>Penstemon</taxon>
    </lineage>
</organism>
<gene>
    <name evidence="4" type="ORF">RD792_012309</name>
</gene>
<dbReference type="EMBL" id="JAYDYQ010002685">
    <property type="protein sequence ID" value="KAK4481419.1"/>
    <property type="molecule type" value="Genomic_DNA"/>
</dbReference>
<reference evidence="4 5" key="1">
    <citation type="journal article" date="2023" name="bioRxiv">
        <title>Genome report: Whole genome sequence and annotation of Penstemon davidsonii.</title>
        <authorList>
            <person name="Ostevik K.L."/>
            <person name="Alabady M."/>
            <person name="Zhang M."/>
            <person name="Rausher M.D."/>
        </authorList>
    </citation>
    <scope>NUCLEOTIDE SEQUENCE [LARGE SCALE GENOMIC DNA]</scope>
    <source>
        <strain evidence="4">DNT005</strain>
        <tissue evidence="4">Whole leaf</tissue>
    </source>
</reference>
<feature type="domain" description="Jacalin-type lectin" evidence="3">
    <location>
        <begin position="20"/>
        <end position="162"/>
    </location>
</feature>
<dbReference type="InterPro" id="IPR033734">
    <property type="entry name" value="Jacalin-like_lectin_dom_plant"/>
</dbReference>
<evidence type="ECO:0000256" key="2">
    <source>
        <dbReference type="ARBA" id="ARBA00022734"/>
    </source>
</evidence>
<feature type="domain" description="Jacalin-type lectin" evidence="3">
    <location>
        <begin position="335"/>
        <end position="477"/>
    </location>
</feature>
<keyword evidence="5" id="KW-1185">Reference proteome</keyword>
<dbReference type="SMART" id="SM00915">
    <property type="entry name" value="Jacalin"/>
    <property type="match status" value="3"/>
</dbReference>
<keyword evidence="2" id="KW-0430">Lectin</keyword>
<dbReference type="PANTHER" id="PTHR47293:SF68">
    <property type="entry name" value="JACALIN-RELATED LECTIN 3"/>
    <property type="match status" value="1"/>
</dbReference>
<evidence type="ECO:0000313" key="4">
    <source>
        <dbReference type="EMBL" id="KAK4481419.1"/>
    </source>
</evidence>
<dbReference type="Proteomes" id="UP001291926">
    <property type="component" value="Unassembled WGS sequence"/>
</dbReference>
<sequence length="709" mass="78730">LMTVSINEYVQTFEHQGKNTMLFGPWGGQDGHHWDDGVYSTIRQLEIAHGSGVDSIRIEYDRNGSSVWSEKHGGRGGAKIDKIRLAYPDEYLTSLHGHYGSIQEWGPVFVRSLTFETNKRTYGPYGVEHGTQFSFPPTQGKIVGFLGKAGWYLDAIGVYLQPLYKPNAADSNLHFPHIVAHSNEKYEYSMIQGTLGPHYDLIVAVRHKDDKNNSLPFDFSQKTYHDHNYAGHNDGKKNSVQFDFSQKNHQEHHDHNYAEHKDGKKNSVQFDFSQKNHQEHNYAGHKDDKNSSLLLDHSHKTTTHDVYAEHKNQVIPSVVPSKIEKVPPKTGKGGVVTYGPWGGNGGSLFDDGVYDAIRQINLTRNVGIVSVRVCYEKNGECVWGSKNGGTGSFKHDKITFDYPSEILTHITGYHGPTMIMGPDVIKSLTFHTTKGKHGPYGEEQGHPFSTKLKEGSIVGFHGKKGLFLDAIGVYVLEGKVPSAPISHNHEAVLSSTHNNRKPASVSPTKANNQIVLSTNKADNSQWPFNMGKRGQNEEVVHRMVKDPAPFGPGPWGGEGGKPWDDGVYTGIKQIVLTKTDAICCIEIEYDRNGQSVWSVKHGGTGGQTANRVKLDYPREVLTCVTGYYGPINKNQGTKAVQSLTFHSTRKKYGPFGEEIGTYFASGTTEGKLVGFHGRSSMYLDAIGVHMQHWLGNQKIAKPSLMKIFS</sequence>
<dbReference type="Pfam" id="PF01419">
    <property type="entry name" value="Jacalin"/>
    <property type="match status" value="3"/>
</dbReference>
<evidence type="ECO:0000256" key="1">
    <source>
        <dbReference type="ARBA" id="ARBA00006568"/>
    </source>
</evidence>
<dbReference type="SUPFAM" id="SSF51101">
    <property type="entry name" value="Mannose-binding lectins"/>
    <property type="match status" value="3"/>
</dbReference>
<feature type="domain" description="Jacalin-type lectin" evidence="3">
    <location>
        <begin position="549"/>
        <end position="692"/>
    </location>
</feature>
<name>A0ABR0CWH1_9LAMI</name>
<dbReference type="InterPro" id="IPR036404">
    <property type="entry name" value="Jacalin-like_lectin_dom_sf"/>
</dbReference>
<comment type="similarity">
    <text evidence="1">Belongs to the jacalin lectin family.</text>
</comment>
<proteinExistence type="inferred from homology"/>
<feature type="non-terminal residue" evidence="4">
    <location>
        <position position="1"/>
    </location>
</feature>
<evidence type="ECO:0000313" key="5">
    <source>
        <dbReference type="Proteomes" id="UP001291926"/>
    </source>
</evidence>
<comment type="caution">
    <text evidence="4">The sequence shown here is derived from an EMBL/GenBank/DDBJ whole genome shotgun (WGS) entry which is preliminary data.</text>
</comment>
<protein>
    <recommendedName>
        <fullName evidence="3">Jacalin-type lectin domain-containing protein</fullName>
    </recommendedName>
</protein>
<evidence type="ECO:0000259" key="3">
    <source>
        <dbReference type="PROSITE" id="PS51752"/>
    </source>
</evidence>
<dbReference type="CDD" id="cd09612">
    <property type="entry name" value="Jacalin"/>
    <property type="match status" value="3"/>
</dbReference>
<dbReference type="PROSITE" id="PS51752">
    <property type="entry name" value="JACALIN_LECTIN"/>
    <property type="match status" value="3"/>
</dbReference>